<dbReference type="Gene3D" id="3.40.430.10">
    <property type="entry name" value="Dihydrofolate Reductase, subunit A"/>
    <property type="match status" value="1"/>
</dbReference>
<protein>
    <submittedName>
        <fullName evidence="5">Dihydrofolate reductase family protein</fullName>
    </submittedName>
</protein>
<feature type="domain" description="Bacterial bifunctional deaminase-reductase C-terminal" evidence="4">
    <location>
        <begin position="31"/>
        <end position="220"/>
    </location>
</feature>
<organism evidence="5 6">
    <name type="scientific">Candidatus Microbacterium stercoravium</name>
    <dbReference type="NCBI Taxonomy" id="2838697"/>
    <lineage>
        <taxon>Bacteria</taxon>
        <taxon>Bacillati</taxon>
        <taxon>Actinomycetota</taxon>
        <taxon>Actinomycetes</taxon>
        <taxon>Micrococcales</taxon>
        <taxon>Microbacteriaceae</taxon>
        <taxon>Microbacterium</taxon>
    </lineage>
</organism>
<evidence type="ECO:0000313" key="6">
    <source>
        <dbReference type="Proteomes" id="UP000824220"/>
    </source>
</evidence>
<dbReference type="EMBL" id="DXAM01000138">
    <property type="protein sequence ID" value="HJA05096.1"/>
    <property type="molecule type" value="Genomic_DNA"/>
</dbReference>
<comment type="caution">
    <text evidence="5">The sequence shown here is derived from an EMBL/GenBank/DDBJ whole genome shotgun (WGS) entry which is preliminary data.</text>
</comment>
<sequence length="246" mass="26461">MSASIDRLWPDPTPDLTDDDLLRDYAFPAGRWLRMNFISSLDGAATRDGLSGGLGDDADRRVFELLRRPADAVLVAAGTVRDEGYEAMRLDPTSVAWRTERQLPAHPVFALLTRSLDLDARSPVFADAPVRPIVYTVASAPRDRRTALELVADVVIVGDEAVDLPAVVSDLDARGHRHVHSEGGPSLFGDALAQGVVDELCLTLAPTLEGGTARRIAASAAAAPTSMALVAALRSEDELLLRYRRA</sequence>
<dbReference type="InterPro" id="IPR002734">
    <property type="entry name" value="RibDG_C"/>
</dbReference>
<evidence type="ECO:0000256" key="1">
    <source>
        <dbReference type="ARBA" id="ARBA00005104"/>
    </source>
</evidence>
<evidence type="ECO:0000256" key="3">
    <source>
        <dbReference type="ARBA" id="ARBA00023002"/>
    </source>
</evidence>
<dbReference type="GO" id="GO:0008703">
    <property type="term" value="F:5-amino-6-(5-phosphoribosylamino)uracil reductase activity"/>
    <property type="evidence" value="ECO:0007669"/>
    <property type="project" value="InterPro"/>
</dbReference>
<keyword evidence="3" id="KW-0560">Oxidoreductase</keyword>
<reference evidence="5" key="2">
    <citation type="submission" date="2021-04" db="EMBL/GenBank/DDBJ databases">
        <authorList>
            <person name="Gilroy R."/>
        </authorList>
    </citation>
    <scope>NUCLEOTIDE SEQUENCE</scope>
    <source>
        <strain evidence="5">ChiHjej8B7-3636</strain>
    </source>
</reference>
<evidence type="ECO:0000256" key="2">
    <source>
        <dbReference type="ARBA" id="ARBA00022857"/>
    </source>
</evidence>
<evidence type="ECO:0000313" key="5">
    <source>
        <dbReference type="EMBL" id="HJA05096.1"/>
    </source>
</evidence>
<dbReference type="Pfam" id="PF01872">
    <property type="entry name" value="RibD_C"/>
    <property type="match status" value="1"/>
</dbReference>
<dbReference type="InterPro" id="IPR050765">
    <property type="entry name" value="Riboflavin_Biosynth_HTPR"/>
</dbReference>
<keyword evidence="2" id="KW-0521">NADP</keyword>
<dbReference type="GO" id="GO:0009231">
    <property type="term" value="P:riboflavin biosynthetic process"/>
    <property type="evidence" value="ECO:0007669"/>
    <property type="project" value="InterPro"/>
</dbReference>
<evidence type="ECO:0000259" key="4">
    <source>
        <dbReference type="Pfam" id="PF01872"/>
    </source>
</evidence>
<accession>A0A9D2H7H6</accession>
<reference evidence="5" key="1">
    <citation type="journal article" date="2021" name="PeerJ">
        <title>Extensive microbial diversity within the chicken gut microbiome revealed by metagenomics and culture.</title>
        <authorList>
            <person name="Gilroy R."/>
            <person name="Ravi A."/>
            <person name="Getino M."/>
            <person name="Pursley I."/>
            <person name="Horton D.L."/>
            <person name="Alikhan N.F."/>
            <person name="Baker D."/>
            <person name="Gharbi K."/>
            <person name="Hall N."/>
            <person name="Watson M."/>
            <person name="Adriaenssens E.M."/>
            <person name="Foster-Nyarko E."/>
            <person name="Jarju S."/>
            <person name="Secka A."/>
            <person name="Antonio M."/>
            <person name="Oren A."/>
            <person name="Chaudhuri R.R."/>
            <person name="La Ragione R."/>
            <person name="Hildebrand F."/>
            <person name="Pallen M.J."/>
        </authorList>
    </citation>
    <scope>NUCLEOTIDE SEQUENCE</scope>
    <source>
        <strain evidence="5">ChiHjej8B7-3636</strain>
    </source>
</reference>
<dbReference type="PANTHER" id="PTHR38011:SF7">
    <property type="entry name" value="2,5-DIAMINO-6-RIBOSYLAMINO-4(3H)-PYRIMIDINONE 5'-PHOSPHATE REDUCTASE"/>
    <property type="match status" value="1"/>
</dbReference>
<gene>
    <name evidence="5" type="ORF">H9800_09600</name>
</gene>
<comment type="pathway">
    <text evidence="1">Cofactor biosynthesis; riboflavin biosynthesis.</text>
</comment>
<dbReference type="Proteomes" id="UP000824220">
    <property type="component" value="Unassembled WGS sequence"/>
</dbReference>
<dbReference type="AlphaFoldDB" id="A0A9D2H7H6"/>
<name>A0A9D2H7H6_9MICO</name>
<proteinExistence type="predicted"/>
<dbReference type="InterPro" id="IPR024072">
    <property type="entry name" value="DHFR-like_dom_sf"/>
</dbReference>
<dbReference type="SUPFAM" id="SSF53597">
    <property type="entry name" value="Dihydrofolate reductase-like"/>
    <property type="match status" value="1"/>
</dbReference>
<dbReference type="PANTHER" id="PTHR38011">
    <property type="entry name" value="DIHYDROFOLATE REDUCTASE FAMILY PROTEIN (AFU_ORTHOLOGUE AFUA_8G06820)"/>
    <property type="match status" value="1"/>
</dbReference>